<dbReference type="Gene3D" id="4.10.280.10">
    <property type="entry name" value="Helix-loop-helix DNA-binding domain"/>
    <property type="match status" value="1"/>
</dbReference>
<dbReference type="GO" id="GO:0000981">
    <property type="term" value="F:DNA-binding transcription factor activity, RNA polymerase II-specific"/>
    <property type="evidence" value="ECO:0007669"/>
    <property type="project" value="TreeGrafter"/>
</dbReference>
<accession>A0A914CDG3</accession>
<organism evidence="3 4">
    <name type="scientific">Acrobeloides nanus</name>
    <dbReference type="NCBI Taxonomy" id="290746"/>
    <lineage>
        <taxon>Eukaryota</taxon>
        <taxon>Metazoa</taxon>
        <taxon>Ecdysozoa</taxon>
        <taxon>Nematoda</taxon>
        <taxon>Chromadorea</taxon>
        <taxon>Rhabditida</taxon>
        <taxon>Tylenchina</taxon>
        <taxon>Cephalobomorpha</taxon>
        <taxon>Cephaloboidea</taxon>
        <taxon>Cephalobidae</taxon>
        <taxon>Acrobeloides</taxon>
    </lineage>
</organism>
<dbReference type="InterPro" id="IPR011598">
    <property type="entry name" value="bHLH_dom"/>
</dbReference>
<dbReference type="GO" id="GO:0046983">
    <property type="term" value="F:protein dimerization activity"/>
    <property type="evidence" value="ECO:0007669"/>
    <property type="project" value="InterPro"/>
</dbReference>
<dbReference type="InterPro" id="IPR036638">
    <property type="entry name" value="HLH_DNA-bd_sf"/>
</dbReference>
<reference evidence="4" key="1">
    <citation type="submission" date="2022-11" db="UniProtKB">
        <authorList>
            <consortium name="WormBaseParasite"/>
        </authorList>
    </citation>
    <scope>IDENTIFICATION</scope>
</reference>
<evidence type="ECO:0000256" key="1">
    <source>
        <dbReference type="SAM" id="MobiDB-lite"/>
    </source>
</evidence>
<keyword evidence="3" id="KW-1185">Reference proteome</keyword>
<dbReference type="GO" id="GO:0032502">
    <property type="term" value="P:developmental process"/>
    <property type="evidence" value="ECO:0007669"/>
    <property type="project" value="TreeGrafter"/>
</dbReference>
<dbReference type="Pfam" id="PF00010">
    <property type="entry name" value="HLH"/>
    <property type="match status" value="1"/>
</dbReference>
<dbReference type="PROSITE" id="PS50888">
    <property type="entry name" value="BHLH"/>
    <property type="match status" value="1"/>
</dbReference>
<dbReference type="SUPFAM" id="SSF47459">
    <property type="entry name" value="HLH, helix-loop-helix DNA-binding domain"/>
    <property type="match status" value="1"/>
</dbReference>
<evidence type="ECO:0000313" key="4">
    <source>
        <dbReference type="WBParaSite" id="ACRNAN_Path_930.g3588.t1"/>
    </source>
</evidence>
<proteinExistence type="predicted"/>
<protein>
    <submittedName>
        <fullName evidence="4">BHLH domain-containing protein</fullName>
    </submittedName>
</protein>
<sequence length="85" mass="10267">MRKSKSFKRKPRIRSNAQKEAANLRERKRMFDLNLAFESLREKIPIAPYEKRLSRLEILRMAAEYIFTMTNILKQYENGLLDNYL</sequence>
<feature type="domain" description="BHLH" evidence="2">
    <location>
        <begin position="17"/>
        <end position="69"/>
    </location>
</feature>
<dbReference type="Proteomes" id="UP000887540">
    <property type="component" value="Unplaced"/>
</dbReference>
<evidence type="ECO:0000259" key="2">
    <source>
        <dbReference type="PROSITE" id="PS50888"/>
    </source>
</evidence>
<feature type="compositionally biased region" description="Basic residues" evidence="1">
    <location>
        <begin position="1"/>
        <end position="13"/>
    </location>
</feature>
<dbReference type="AlphaFoldDB" id="A0A914CDG3"/>
<name>A0A914CDG3_9BILA</name>
<feature type="region of interest" description="Disordered" evidence="1">
    <location>
        <begin position="1"/>
        <end position="21"/>
    </location>
</feature>
<dbReference type="PANTHER" id="PTHR23349:SF63">
    <property type="entry name" value="FER3-LIKE PROTEIN"/>
    <property type="match status" value="1"/>
</dbReference>
<dbReference type="PANTHER" id="PTHR23349">
    <property type="entry name" value="BASIC HELIX-LOOP-HELIX TRANSCRIPTION FACTOR, TWIST"/>
    <property type="match status" value="1"/>
</dbReference>
<dbReference type="GO" id="GO:0000977">
    <property type="term" value="F:RNA polymerase II transcription regulatory region sequence-specific DNA binding"/>
    <property type="evidence" value="ECO:0007669"/>
    <property type="project" value="TreeGrafter"/>
</dbReference>
<dbReference type="SMART" id="SM00353">
    <property type="entry name" value="HLH"/>
    <property type="match status" value="1"/>
</dbReference>
<dbReference type="WBParaSite" id="ACRNAN_Path_930.g3588.t1">
    <property type="protein sequence ID" value="ACRNAN_Path_930.g3588.t1"/>
    <property type="gene ID" value="ACRNAN_Path_930.g3588"/>
</dbReference>
<dbReference type="InterPro" id="IPR050283">
    <property type="entry name" value="E-box_TF_Regulators"/>
</dbReference>
<evidence type="ECO:0000313" key="3">
    <source>
        <dbReference type="Proteomes" id="UP000887540"/>
    </source>
</evidence>